<keyword evidence="3" id="KW-1185">Reference proteome</keyword>
<dbReference type="AlphaFoldDB" id="B8F923"/>
<dbReference type="Proteomes" id="UP000000739">
    <property type="component" value="Chromosome"/>
</dbReference>
<reference evidence="2 3" key="1">
    <citation type="journal article" date="2012" name="Environ. Microbiol.">
        <title>The genome sequence of Desulfatibacillum alkenivorans AK-01: a blueprint for anaerobic alkane oxidation.</title>
        <authorList>
            <person name="Callaghan A.V."/>
            <person name="Morris B.E."/>
            <person name="Pereira I.A."/>
            <person name="McInerney M.J."/>
            <person name="Austin R.N."/>
            <person name="Groves J.T."/>
            <person name="Kukor J.J."/>
            <person name="Suflita J.M."/>
            <person name="Young L.Y."/>
            <person name="Zylstra G.J."/>
            <person name="Wawrik B."/>
        </authorList>
    </citation>
    <scope>NUCLEOTIDE SEQUENCE [LARGE SCALE GENOMIC DNA]</scope>
    <source>
        <strain evidence="2 3">AK-01</strain>
    </source>
</reference>
<dbReference type="HOGENOM" id="CLU_2715720_0_0_7"/>
<organism evidence="2 3">
    <name type="scientific">Desulfatibacillum aliphaticivorans</name>
    <dbReference type="NCBI Taxonomy" id="218208"/>
    <lineage>
        <taxon>Bacteria</taxon>
        <taxon>Pseudomonadati</taxon>
        <taxon>Thermodesulfobacteriota</taxon>
        <taxon>Desulfobacteria</taxon>
        <taxon>Desulfobacterales</taxon>
        <taxon>Desulfatibacillaceae</taxon>
        <taxon>Desulfatibacillum</taxon>
    </lineage>
</organism>
<name>B8F923_DESAL</name>
<gene>
    <name evidence="2" type="ordered locus">Dalk_0346</name>
</gene>
<evidence type="ECO:0000313" key="3">
    <source>
        <dbReference type="Proteomes" id="UP000000739"/>
    </source>
</evidence>
<feature type="transmembrane region" description="Helical" evidence="1">
    <location>
        <begin position="12"/>
        <end position="36"/>
    </location>
</feature>
<dbReference type="KEGG" id="dal:Dalk_0346"/>
<sequence length="72" mass="7944">MEASKTKLGVKILCIILIMPTFVFLNVALFDAVHQILVNDNVLMHRGYFAIMTLVWGVHSLGIANLFAKGKG</sequence>
<keyword evidence="1" id="KW-0472">Membrane</keyword>
<protein>
    <submittedName>
        <fullName evidence="2">Uncharacterized protein</fullName>
    </submittedName>
</protein>
<proteinExistence type="predicted"/>
<keyword evidence="1" id="KW-1133">Transmembrane helix</keyword>
<accession>B8F923</accession>
<evidence type="ECO:0000256" key="1">
    <source>
        <dbReference type="SAM" id="Phobius"/>
    </source>
</evidence>
<evidence type="ECO:0000313" key="2">
    <source>
        <dbReference type="EMBL" id="ACL02055.1"/>
    </source>
</evidence>
<keyword evidence="1" id="KW-0812">Transmembrane</keyword>
<feature type="transmembrane region" description="Helical" evidence="1">
    <location>
        <begin position="48"/>
        <end position="68"/>
    </location>
</feature>
<dbReference type="EMBL" id="CP001322">
    <property type="protein sequence ID" value="ACL02055.1"/>
    <property type="molecule type" value="Genomic_DNA"/>
</dbReference>